<dbReference type="RefSeq" id="WP_031391487.1">
    <property type="nucleotide sequence ID" value="NZ_JPNB01000002.1"/>
</dbReference>
<evidence type="ECO:0000256" key="1">
    <source>
        <dbReference type="ARBA" id="ARBA00009437"/>
    </source>
</evidence>
<evidence type="ECO:0000256" key="4">
    <source>
        <dbReference type="ARBA" id="ARBA00023163"/>
    </source>
</evidence>
<dbReference type="Pfam" id="PF03466">
    <property type="entry name" value="LysR_substrate"/>
    <property type="match status" value="1"/>
</dbReference>
<dbReference type="SUPFAM" id="SSF46785">
    <property type="entry name" value="Winged helix' DNA-binding domain"/>
    <property type="match status" value="1"/>
</dbReference>
<dbReference type="STRING" id="1469948.GCA_000732725_02822"/>
<gene>
    <name evidence="6" type="ORF">EDD76_11052</name>
</gene>
<evidence type="ECO:0000256" key="3">
    <source>
        <dbReference type="ARBA" id="ARBA00023125"/>
    </source>
</evidence>
<comment type="caution">
    <text evidence="6">The sequence shown here is derived from an EMBL/GenBank/DDBJ whole genome shotgun (WGS) entry which is preliminary data.</text>
</comment>
<dbReference type="Proteomes" id="UP000295718">
    <property type="component" value="Unassembled WGS sequence"/>
</dbReference>
<evidence type="ECO:0000256" key="2">
    <source>
        <dbReference type="ARBA" id="ARBA00023015"/>
    </source>
</evidence>
<dbReference type="SUPFAM" id="SSF53850">
    <property type="entry name" value="Periplasmic binding protein-like II"/>
    <property type="match status" value="1"/>
</dbReference>
<evidence type="ECO:0000313" key="6">
    <source>
        <dbReference type="EMBL" id="TCL56880.1"/>
    </source>
</evidence>
<evidence type="ECO:0000313" key="7">
    <source>
        <dbReference type="Proteomes" id="UP000295718"/>
    </source>
</evidence>
<dbReference type="PANTHER" id="PTHR30346">
    <property type="entry name" value="TRANSCRIPTIONAL DUAL REGULATOR HCAR-RELATED"/>
    <property type="match status" value="1"/>
</dbReference>
<dbReference type="InterPro" id="IPR000847">
    <property type="entry name" value="LysR_HTH_N"/>
</dbReference>
<comment type="similarity">
    <text evidence="1">Belongs to the LysR transcriptional regulatory family.</text>
</comment>
<dbReference type="PANTHER" id="PTHR30346:SF0">
    <property type="entry name" value="HCA OPERON TRANSCRIPTIONAL ACTIVATOR HCAR"/>
    <property type="match status" value="1"/>
</dbReference>
<sequence>MNTQFFSYAIEIERTGSITKAAHNLFMAQPNLSKAIKELEKQLGYEIFERAQAGIIPTEKGRNFLVHAKSIMEHMEEMEALGLGERADSQRLRISIPRGSYIAEGFTEFVAQLDTAQGMEITIQETNSMQAISNVAYEKFDLGIIRYQSIYENYFLDFVRSNGLSHELVWEFEYLAVMSREHPLAAVPSVRAEDLFHHIELSHADLIIPYVDRRSVEPQEQTKAGKHIYVYDRGCQFDLLTRVPTTFMWVSPLPEVYLEQYGLVQRKCAIPNNSYKDVLIYRNEYELGELDEQFKKRLYLARDEVAYKEYK</sequence>
<dbReference type="GO" id="GO:0003677">
    <property type="term" value="F:DNA binding"/>
    <property type="evidence" value="ECO:0007669"/>
    <property type="project" value="UniProtKB-KW"/>
</dbReference>
<reference evidence="6 7" key="1">
    <citation type="submission" date="2019-03" db="EMBL/GenBank/DDBJ databases">
        <title>Genomic Encyclopedia of Type Strains, Phase IV (KMG-IV): sequencing the most valuable type-strain genomes for metagenomic binning, comparative biology and taxonomic classification.</title>
        <authorList>
            <person name="Goeker M."/>
        </authorList>
    </citation>
    <scope>NUCLEOTIDE SEQUENCE [LARGE SCALE GENOMIC DNA]</scope>
    <source>
        <strain evidence="6 7">DSM 100556</strain>
    </source>
</reference>
<dbReference type="GO" id="GO:0032993">
    <property type="term" value="C:protein-DNA complex"/>
    <property type="evidence" value="ECO:0007669"/>
    <property type="project" value="TreeGrafter"/>
</dbReference>
<proteinExistence type="inferred from homology"/>
<dbReference type="PROSITE" id="PS50931">
    <property type="entry name" value="HTH_LYSR"/>
    <property type="match status" value="1"/>
</dbReference>
<feature type="domain" description="HTH lysR-type" evidence="5">
    <location>
        <begin position="1"/>
        <end position="58"/>
    </location>
</feature>
<keyword evidence="2" id="KW-0805">Transcription regulation</keyword>
<keyword evidence="3" id="KW-0238">DNA-binding</keyword>
<protein>
    <submittedName>
        <fullName evidence="6">LysR substrate binding domain-containing protein</fullName>
    </submittedName>
</protein>
<accession>A0A4R1QY69</accession>
<name>A0A4R1QY69_9FIRM</name>
<dbReference type="PRINTS" id="PR00039">
    <property type="entry name" value="HTHLYSR"/>
</dbReference>
<dbReference type="EMBL" id="SLUO01000010">
    <property type="protein sequence ID" value="TCL56880.1"/>
    <property type="molecule type" value="Genomic_DNA"/>
</dbReference>
<dbReference type="Gene3D" id="1.10.10.10">
    <property type="entry name" value="Winged helix-like DNA-binding domain superfamily/Winged helix DNA-binding domain"/>
    <property type="match status" value="1"/>
</dbReference>
<dbReference type="GO" id="GO:0003700">
    <property type="term" value="F:DNA-binding transcription factor activity"/>
    <property type="evidence" value="ECO:0007669"/>
    <property type="project" value="InterPro"/>
</dbReference>
<dbReference type="Gene3D" id="3.40.190.10">
    <property type="entry name" value="Periplasmic binding protein-like II"/>
    <property type="match status" value="2"/>
</dbReference>
<dbReference type="OrthoDB" id="9803714at2"/>
<keyword evidence="4" id="KW-0804">Transcription</keyword>
<dbReference type="InterPro" id="IPR036390">
    <property type="entry name" value="WH_DNA-bd_sf"/>
</dbReference>
<dbReference type="Pfam" id="PF00126">
    <property type="entry name" value="HTH_1"/>
    <property type="match status" value="1"/>
</dbReference>
<keyword evidence="7" id="KW-1185">Reference proteome</keyword>
<organism evidence="6 7">
    <name type="scientific">Kineothrix alysoides</name>
    <dbReference type="NCBI Taxonomy" id="1469948"/>
    <lineage>
        <taxon>Bacteria</taxon>
        <taxon>Bacillati</taxon>
        <taxon>Bacillota</taxon>
        <taxon>Clostridia</taxon>
        <taxon>Lachnospirales</taxon>
        <taxon>Lachnospiraceae</taxon>
        <taxon>Kineothrix</taxon>
    </lineage>
</organism>
<dbReference type="InterPro" id="IPR005119">
    <property type="entry name" value="LysR_subst-bd"/>
</dbReference>
<dbReference type="AlphaFoldDB" id="A0A4R1QY69"/>
<evidence type="ECO:0000259" key="5">
    <source>
        <dbReference type="PROSITE" id="PS50931"/>
    </source>
</evidence>
<dbReference type="InterPro" id="IPR036388">
    <property type="entry name" value="WH-like_DNA-bd_sf"/>
</dbReference>